<dbReference type="RefSeq" id="WP_377579627.1">
    <property type="nucleotide sequence ID" value="NZ_JBHTKA010000003.1"/>
</dbReference>
<dbReference type="PANTHER" id="PTHR40940:SF2">
    <property type="entry name" value="BATD"/>
    <property type="match status" value="1"/>
</dbReference>
<feature type="transmembrane region" description="Helical" evidence="1">
    <location>
        <begin position="461"/>
        <end position="479"/>
    </location>
</feature>
<sequence>MRIVFSIKSVIALLTGILFTATSYAQSAQITLGPDEIGENQAWTITITIQNDRLKNYDNFPDINGFRKRGTSTQSSTNIINGQISSSQSVIMTYLPTRQGVITVPSFTLKVNDKPINVPGKKVKVGPAVQQQRDPLRDFFDRPDDFFGRNETEFVDIKEDAFLALTTSKDEVYVGEGFNATISFFVAADNRAPLQFYELGKQITEILKKVKPSNCWEENFNIENIEGESVTIGGKDYTQYKIYQATLYPLNTEPVVFPAFDMQMIKYKVAKNPSFFGQNRKEDFKTFRSKPKRVSVKPLPPHPLKDVVAVGDYHLNERMRNVDIETGNSASYEFNIYGEGNISAVEKPIVKRDGNFEFYEPNVQQNINRQNNRVTGTKSFNYFMIPKEPGQYKLGDYFQWVFFNPAKSKYDTLKSKLTVYVTGESKKNEAIQSNDLGSFYDKLDNADNKLRPVANTHWQQWVFNGFIVLMVGAAVFLIFKKQ</sequence>
<evidence type="ECO:0000313" key="3">
    <source>
        <dbReference type="EMBL" id="MFD1000229.1"/>
    </source>
</evidence>
<dbReference type="EMBL" id="JBHTKA010000003">
    <property type="protein sequence ID" value="MFD1000229.1"/>
    <property type="molecule type" value="Genomic_DNA"/>
</dbReference>
<accession>A0ABW3K274</accession>
<feature type="signal peptide" evidence="2">
    <location>
        <begin position="1"/>
        <end position="25"/>
    </location>
</feature>
<name>A0ABW3K274_9BACT</name>
<evidence type="ECO:0000256" key="1">
    <source>
        <dbReference type="SAM" id="Phobius"/>
    </source>
</evidence>
<feature type="chain" id="PRO_5047501834" evidence="2">
    <location>
        <begin position="26"/>
        <end position="482"/>
    </location>
</feature>
<dbReference type="Proteomes" id="UP001597112">
    <property type="component" value="Unassembled WGS sequence"/>
</dbReference>
<keyword evidence="1" id="KW-1133">Transmembrane helix</keyword>
<protein>
    <submittedName>
        <fullName evidence="3">BatD family protein</fullName>
    </submittedName>
</protein>
<keyword evidence="2" id="KW-0732">Signal</keyword>
<dbReference type="Pfam" id="PF13584">
    <property type="entry name" value="BatD"/>
    <property type="match status" value="2"/>
</dbReference>
<reference evidence="4" key="1">
    <citation type="journal article" date="2019" name="Int. J. Syst. Evol. Microbiol.">
        <title>The Global Catalogue of Microorganisms (GCM) 10K type strain sequencing project: providing services to taxonomists for standard genome sequencing and annotation.</title>
        <authorList>
            <consortium name="The Broad Institute Genomics Platform"/>
            <consortium name="The Broad Institute Genome Sequencing Center for Infectious Disease"/>
            <person name="Wu L."/>
            <person name="Ma J."/>
        </authorList>
    </citation>
    <scope>NUCLEOTIDE SEQUENCE [LARGE SCALE GENOMIC DNA]</scope>
    <source>
        <strain evidence="4">CCUG 58938</strain>
    </source>
</reference>
<evidence type="ECO:0000256" key="2">
    <source>
        <dbReference type="SAM" id="SignalP"/>
    </source>
</evidence>
<keyword evidence="1" id="KW-0472">Membrane</keyword>
<gene>
    <name evidence="3" type="ORF">ACFQ21_12980</name>
</gene>
<comment type="caution">
    <text evidence="3">The sequence shown here is derived from an EMBL/GenBank/DDBJ whole genome shotgun (WGS) entry which is preliminary data.</text>
</comment>
<dbReference type="InterPro" id="IPR025738">
    <property type="entry name" value="BatD"/>
</dbReference>
<proteinExistence type="predicted"/>
<dbReference type="PANTHER" id="PTHR40940">
    <property type="entry name" value="PROTEIN BATD-RELATED"/>
    <property type="match status" value="1"/>
</dbReference>
<organism evidence="3 4">
    <name type="scientific">Ohtaekwangia kribbensis</name>
    <dbReference type="NCBI Taxonomy" id="688913"/>
    <lineage>
        <taxon>Bacteria</taxon>
        <taxon>Pseudomonadati</taxon>
        <taxon>Bacteroidota</taxon>
        <taxon>Cytophagia</taxon>
        <taxon>Cytophagales</taxon>
        <taxon>Fulvivirgaceae</taxon>
        <taxon>Ohtaekwangia</taxon>
    </lineage>
</organism>
<evidence type="ECO:0000313" key="4">
    <source>
        <dbReference type="Proteomes" id="UP001597112"/>
    </source>
</evidence>
<keyword evidence="4" id="KW-1185">Reference proteome</keyword>
<keyword evidence="1" id="KW-0812">Transmembrane</keyword>